<dbReference type="Proteomes" id="UP001396898">
    <property type="component" value="Unassembled WGS sequence"/>
</dbReference>
<evidence type="ECO:0000313" key="2">
    <source>
        <dbReference type="EMBL" id="KAK8015956.1"/>
    </source>
</evidence>
<gene>
    <name evidence="2" type="ORF">PG991_008844</name>
</gene>
<feature type="chain" id="PRO_5045594312" evidence="1">
    <location>
        <begin position="20"/>
        <end position="147"/>
    </location>
</feature>
<sequence>MMCIALLVFAVVATGAVLGADPRANLVPRDYQNTTCVLTDDMSLGGANADAVLEAIHQLANNTNKCSADPGLDNCKSLYCSRHSSVKLCNDNTTKITVDCSDLATYVWTVKYDCSLKVPGSNWNGTWGRATDSNGFFVAVEGDSDCV</sequence>
<organism evidence="2 3">
    <name type="scientific">Apiospora marii</name>
    <dbReference type="NCBI Taxonomy" id="335849"/>
    <lineage>
        <taxon>Eukaryota</taxon>
        <taxon>Fungi</taxon>
        <taxon>Dikarya</taxon>
        <taxon>Ascomycota</taxon>
        <taxon>Pezizomycotina</taxon>
        <taxon>Sordariomycetes</taxon>
        <taxon>Xylariomycetidae</taxon>
        <taxon>Amphisphaeriales</taxon>
        <taxon>Apiosporaceae</taxon>
        <taxon>Apiospora</taxon>
    </lineage>
</organism>
<protein>
    <submittedName>
        <fullName evidence="2">Uncharacterized protein</fullName>
    </submittedName>
</protein>
<comment type="caution">
    <text evidence="2">The sequence shown here is derived from an EMBL/GenBank/DDBJ whole genome shotgun (WGS) entry which is preliminary data.</text>
</comment>
<dbReference type="EMBL" id="JAQQWI010000012">
    <property type="protein sequence ID" value="KAK8015956.1"/>
    <property type="molecule type" value="Genomic_DNA"/>
</dbReference>
<name>A0ABR1RLW2_9PEZI</name>
<proteinExistence type="predicted"/>
<feature type="signal peptide" evidence="1">
    <location>
        <begin position="1"/>
        <end position="19"/>
    </location>
</feature>
<evidence type="ECO:0000313" key="3">
    <source>
        <dbReference type="Proteomes" id="UP001396898"/>
    </source>
</evidence>
<keyword evidence="3" id="KW-1185">Reference proteome</keyword>
<reference evidence="2 3" key="1">
    <citation type="submission" date="2023-01" db="EMBL/GenBank/DDBJ databases">
        <title>Analysis of 21 Apiospora genomes using comparative genomics revels a genus with tremendous synthesis potential of carbohydrate active enzymes and secondary metabolites.</title>
        <authorList>
            <person name="Sorensen T."/>
        </authorList>
    </citation>
    <scope>NUCLEOTIDE SEQUENCE [LARGE SCALE GENOMIC DNA]</scope>
    <source>
        <strain evidence="2 3">CBS 20057</strain>
    </source>
</reference>
<evidence type="ECO:0000256" key="1">
    <source>
        <dbReference type="SAM" id="SignalP"/>
    </source>
</evidence>
<accession>A0ABR1RLW2</accession>
<keyword evidence="1" id="KW-0732">Signal</keyword>